<dbReference type="CDD" id="cd00685">
    <property type="entry name" value="Trans_IPPS_HT"/>
    <property type="match status" value="1"/>
</dbReference>
<dbReference type="Gene3D" id="1.10.600.10">
    <property type="entry name" value="Farnesyl Diphosphate Synthase"/>
    <property type="match status" value="1"/>
</dbReference>
<dbReference type="PROSITE" id="PS00444">
    <property type="entry name" value="POLYPRENYL_SYNTHASE_2"/>
    <property type="match status" value="1"/>
</dbReference>
<dbReference type="SFLD" id="SFLDS00005">
    <property type="entry name" value="Isoprenoid_Synthase_Type_I"/>
    <property type="match status" value="1"/>
</dbReference>
<dbReference type="GO" id="GO:0046872">
    <property type="term" value="F:metal ion binding"/>
    <property type="evidence" value="ECO:0007669"/>
    <property type="project" value="UniProtKB-KW"/>
</dbReference>
<dbReference type="InterPro" id="IPR033749">
    <property type="entry name" value="Polyprenyl_synt_CS"/>
</dbReference>
<keyword evidence="2" id="KW-0460">Magnesium</keyword>
<accession>A0A8T4CBE2</accession>
<dbReference type="InterPro" id="IPR000092">
    <property type="entry name" value="Polyprenyl_synt"/>
</dbReference>
<comment type="similarity">
    <text evidence="3">Belongs to the FPP/GGPP synthase family.</text>
</comment>
<proteinExistence type="inferred from homology"/>
<dbReference type="AlphaFoldDB" id="A0A8T4CBE2"/>
<organism evidence="4 5">
    <name type="scientific">Candidatus Iainarchaeum sp</name>
    <dbReference type="NCBI Taxonomy" id="3101447"/>
    <lineage>
        <taxon>Archaea</taxon>
        <taxon>Candidatus Iainarchaeota</taxon>
        <taxon>Candidatus Iainarchaeia</taxon>
        <taxon>Candidatus Iainarchaeales</taxon>
        <taxon>Candidatus Iainarchaeaceae</taxon>
        <taxon>Candidatus Iainarchaeum</taxon>
    </lineage>
</organism>
<dbReference type="EMBL" id="VGJJ01000033">
    <property type="protein sequence ID" value="MBM3282455.1"/>
    <property type="molecule type" value="Genomic_DNA"/>
</dbReference>
<protein>
    <submittedName>
        <fullName evidence="4">Polyprenyl synthetase family protein</fullName>
    </submittedName>
</protein>
<dbReference type="GO" id="GO:0004659">
    <property type="term" value="F:prenyltransferase activity"/>
    <property type="evidence" value="ECO:0007669"/>
    <property type="project" value="InterPro"/>
</dbReference>
<evidence type="ECO:0000256" key="2">
    <source>
        <dbReference type="ARBA" id="ARBA00022842"/>
    </source>
</evidence>
<comment type="caution">
    <text evidence="4">The sequence shown here is derived from an EMBL/GenBank/DDBJ whole genome shotgun (WGS) entry which is preliminary data.</text>
</comment>
<dbReference type="SUPFAM" id="SSF48576">
    <property type="entry name" value="Terpenoid synthases"/>
    <property type="match status" value="1"/>
</dbReference>
<dbReference type="PROSITE" id="PS00723">
    <property type="entry name" value="POLYPRENYL_SYNTHASE_1"/>
    <property type="match status" value="1"/>
</dbReference>
<evidence type="ECO:0000256" key="1">
    <source>
        <dbReference type="ARBA" id="ARBA00022723"/>
    </source>
</evidence>
<keyword evidence="1" id="KW-0479">Metal-binding</keyword>
<evidence type="ECO:0000313" key="5">
    <source>
        <dbReference type="Proteomes" id="UP000774699"/>
    </source>
</evidence>
<name>A0A8T4CBE2_9ARCH</name>
<dbReference type="Pfam" id="PF00348">
    <property type="entry name" value="polyprenyl_synt"/>
    <property type="match status" value="1"/>
</dbReference>
<evidence type="ECO:0000313" key="4">
    <source>
        <dbReference type="EMBL" id="MBM3282455.1"/>
    </source>
</evidence>
<dbReference type="SFLD" id="SFLDG01017">
    <property type="entry name" value="Polyprenyl_Transferase_Like"/>
    <property type="match status" value="1"/>
</dbReference>
<reference evidence="4" key="1">
    <citation type="submission" date="2019-03" db="EMBL/GenBank/DDBJ databases">
        <title>Lake Tanganyika Metagenome-Assembled Genomes (MAGs).</title>
        <authorList>
            <person name="Tran P."/>
        </authorList>
    </citation>
    <scope>NUCLEOTIDE SEQUENCE</scope>
    <source>
        <strain evidence="4">M_DeepCast_50m_m2_156</strain>
    </source>
</reference>
<dbReference type="InterPro" id="IPR008949">
    <property type="entry name" value="Isoprenoid_synthase_dom_sf"/>
</dbReference>
<sequence>MTIDIEAYLKHESEKVNGEIEKIVPHTINYAWVEKTFGKASYAYDVESIQKGIAEPIWNLLDRGGKRWRPALFLLALGAVGGDTKKYYHFSALPEMVHNGTLMIDDIEDSSELRRGKPCTHLVYGVDVAINAGNAMYYLPYTLIRDAKDISPDKKLVLLDIYTQEMMNVHIGQGMDILWHRGQKYGISEDEYLQMCAYKTGTLARLAARMGAVLGGGNAAQEKALGKFSETIGVAFQIQDDILNLVGEEFSKGKGVGEDIHEGKRTIMVLHTLNKANEKDKKRLLEILNAHPSDEKTILEAIEIIKKYGSIEYARKRAKELVEKSWKEVESVLKESEAKEILHAFALFLINRKV</sequence>
<evidence type="ECO:0000256" key="3">
    <source>
        <dbReference type="RuleBase" id="RU004466"/>
    </source>
</evidence>
<dbReference type="Proteomes" id="UP000774699">
    <property type="component" value="Unassembled WGS sequence"/>
</dbReference>
<gene>
    <name evidence="4" type="ORF">FJY86_03910</name>
</gene>
<dbReference type="PANTHER" id="PTHR12001">
    <property type="entry name" value="GERANYLGERANYL PYROPHOSPHATE SYNTHASE"/>
    <property type="match status" value="1"/>
</dbReference>
<dbReference type="GO" id="GO:0008299">
    <property type="term" value="P:isoprenoid biosynthetic process"/>
    <property type="evidence" value="ECO:0007669"/>
    <property type="project" value="InterPro"/>
</dbReference>
<dbReference type="PANTHER" id="PTHR12001:SF44">
    <property type="entry name" value="GERANYLGERANYL PYROPHOSPHATE SYNTHASE"/>
    <property type="match status" value="1"/>
</dbReference>
<keyword evidence="3" id="KW-0808">Transferase</keyword>